<dbReference type="AlphaFoldDB" id="A0A1F5YL76"/>
<gene>
    <name evidence="1" type="ORF">A2Y99_05365</name>
</gene>
<sequence>MPFVFCEECNVMLQVDEGNVEALITTHTPIHQVRGITPQFQVFTTIKDIPQALMEPFFRAERWPFPEGTGR</sequence>
<evidence type="ECO:0000313" key="1">
    <source>
        <dbReference type="EMBL" id="OGG00642.1"/>
    </source>
</evidence>
<comment type="caution">
    <text evidence="1">The sequence shown here is derived from an EMBL/GenBank/DDBJ whole genome shotgun (WGS) entry which is preliminary data.</text>
</comment>
<accession>A0A1F5YL76</accession>
<reference evidence="1 2" key="1">
    <citation type="journal article" date="2016" name="Nat. Commun.">
        <title>Thousands of microbial genomes shed light on interconnected biogeochemical processes in an aquifer system.</title>
        <authorList>
            <person name="Anantharaman K."/>
            <person name="Brown C.T."/>
            <person name="Hug L.A."/>
            <person name="Sharon I."/>
            <person name="Castelle C.J."/>
            <person name="Probst A.J."/>
            <person name="Thomas B.C."/>
            <person name="Singh A."/>
            <person name="Wilkins M.J."/>
            <person name="Karaoz U."/>
            <person name="Brodie E.L."/>
            <person name="Williams K.H."/>
            <person name="Hubbard S.S."/>
            <person name="Banfield J.F."/>
        </authorList>
    </citation>
    <scope>NUCLEOTIDE SEQUENCE [LARGE SCALE GENOMIC DNA]</scope>
</reference>
<name>A0A1F5YL76_9BACT</name>
<proteinExistence type="predicted"/>
<organism evidence="1 2">
    <name type="scientific">Candidatus Gottesmanbacteria bacterium RBG_13_37_7</name>
    <dbReference type="NCBI Taxonomy" id="1798369"/>
    <lineage>
        <taxon>Bacteria</taxon>
        <taxon>Candidatus Gottesmaniibacteriota</taxon>
    </lineage>
</organism>
<dbReference type="Proteomes" id="UP000178230">
    <property type="component" value="Unassembled WGS sequence"/>
</dbReference>
<dbReference type="EMBL" id="MFIY01000001">
    <property type="protein sequence ID" value="OGG00642.1"/>
    <property type="molecule type" value="Genomic_DNA"/>
</dbReference>
<evidence type="ECO:0000313" key="2">
    <source>
        <dbReference type="Proteomes" id="UP000178230"/>
    </source>
</evidence>
<protein>
    <submittedName>
        <fullName evidence="1">Uncharacterized protein</fullName>
    </submittedName>
</protein>